<dbReference type="Proteomes" id="UP000199306">
    <property type="component" value="Unassembled WGS sequence"/>
</dbReference>
<name>A0A1I5MW09_9BACT</name>
<sequence length="83" mass="9468">MDIFIKAQNRQELDDCLLENGMIGDEGYICYTLDYCLNIVGEIGQTEGWHANIRLLNEDIYLSDSLIALSIAPDPETPENIWF</sequence>
<dbReference type="EMBL" id="FOXH01000001">
    <property type="protein sequence ID" value="SFP13517.1"/>
    <property type="molecule type" value="Genomic_DNA"/>
</dbReference>
<reference evidence="1 2" key="1">
    <citation type="submission" date="2016-10" db="EMBL/GenBank/DDBJ databases">
        <authorList>
            <person name="de Groot N.N."/>
        </authorList>
    </citation>
    <scope>NUCLEOTIDE SEQUENCE [LARGE SCALE GENOMIC DNA]</scope>
    <source>
        <strain evidence="2">E92,LMG 26720,CCM 7988</strain>
    </source>
</reference>
<dbReference type="AlphaFoldDB" id="A0A1I5MW09"/>
<organism evidence="1 2">
    <name type="scientific">Pseudarcicella hirudinis</name>
    <dbReference type="NCBI Taxonomy" id="1079859"/>
    <lineage>
        <taxon>Bacteria</taxon>
        <taxon>Pseudomonadati</taxon>
        <taxon>Bacteroidota</taxon>
        <taxon>Cytophagia</taxon>
        <taxon>Cytophagales</taxon>
        <taxon>Flectobacillaceae</taxon>
        <taxon>Pseudarcicella</taxon>
    </lineage>
</organism>
<evidence type="ECO:0000313" key="1">
    <source>
        <dbReference type="EMBL" id="SFP13517.1"/>
    </source>
</evidence>
<accession>A0A1I5MW09</accession>
<evidence type="ECO:0000313" key="2">
    <source>
        <dbReference type="Proteomes" id="UP000199306"/>
    </source>
</evidence>
<protein>
    <submittedName>
        <fullName evidence="1">Uncharacterized protein</fullName>
    </submittedName>
</protein>
<proteinExistence type="predicted"/>
<dbReference type="RefSeq" id="WP_092011447.1">
    <property type="nucleotide sequence ID" value="NZ_FOXH01000001.1"/>
</dbReference>
<keyword evidence="2" id="KW-1185">Reference proteome</keyword>
<gene>
    <name evidence="1" type="ORF">SAMN04515674_101465</name>
</gene>
<dbReference type="STRING" id="1079859.SAMN04515674_101465"/>